<evidence type="ECO:0000313" key="1">
    <source>
        <dbReference type="EMBL" id="SJZ80244.1"/>
    </source>
</evidence>
<name>A0A1T4NM10_9FUSO</name>
<organism evidence="1 2">
    <name type="scientific">Cetobacterium ceti</name>
    <dbReference type="NCBI Taxonomy" id="180163"/>
    <lineage>
        <taxon>Bacteria</taxon>
        <taxon>Fusobacteriati</taxon>
        <taxon>Fusobacteriota</taxon>
        <taxon>Fusobacteriia</taxon>
        <taxon>Fusobacteriales</taxon>
        <taxon>Fusobacteriaceae</taxon>
        <taxon>Cetobacterium</taxon>
    </lineage>
</organism>
<dbReference type="Proteomes" id="UP000191153">
    <property type="component" value="Unassembled WGS sequence"/>
</dbReference>
<reference evidence="1 2" key="1">
    <citation type="submission" date="2017-02" db="EMBL/GenBank/DDBJ databases">
        <authorList>
            <person name="Peterson S.W."/>
        </authorList>
    </citation>
    <scope>NUCLEOTIDE SEQUENCE [LARGE SCALE GENOMIC DNA]</scope>
    <source>
        <strain evidence="1 2">ATCC 700028</strain>
    </source>
</reference>
<dbReference type="SUPFAM" id="SSF52540">
    <property type="entry name" value="P-loop containing nucleoside triphosphate hydrolases"/>
    <property type="match status" value="1"/>
</dbReference>
<keyword evidence="2" id="KW-1185">Reference proteome</keyword>
<dbReference type="STRING" id="180163.SAMN02745174_01583"/>
<proteinExistence type="predicted"/>
<protein>
    <submittedName>
        <fullName evidence="1">Uncharacterized protein</fullName>
    </submittedName>
</protein>
<dbReference type="InterPro" id="IPR027417">
    <property type="entry name" value="P-loop_NTPase"/>
</dbReference>
<gene>
    <name evidence="1" type="ORF">SAMN02745174_01583</name>
</gene>
<dbReference type="OrthoDB" id="856045at2"/>
<sequence length="1134" mass="133892">MDKGITILNTNYSINISRDYLNDNKINSYIPAHKNIEILNKILKNFENKKNGAFLISGAYGTGKSFFISVLLNLISKKDYKSINILLEKFERKLSINKTLSKIQKEDYLLVFADDSFKSFSQSILAGINKAITRENLDIYLNTEYKSILNKINNWMKNFPQIYNSLEKEINKREMSIETLLKKLDHNDPQSLNIFKEIYPIIFAGENYISLDTSNGLMDIIENLEKEVKSKYNYKGVIYIFDEFGRYLESNITSIDVKEVQDIAEYSNGLDNDTYFLLITHKDIFQYTNKLSKKENISEWEKVSGRFQKEHLAFEKNTTLDILGETLFKNSTYDIFKRNETNKFNLYIKNLENSKLLTENLENTMDKFYPLNYLSAYLLPDLSQKVAQNERTLFAFLASNENLALQNIINDNFLINLNHLYDYFEDNFKFLPSDSLEYKTYLNSKILLEKTNNPLEINFIKTLSLIYIYNKFKEIEPKEEILQLALNISKDKFENLLENLIGKNFIRYQRHSKHYKLVEETDLNIEEDIRNYIDTNLKIDSYSEILNEYLPLNIYYPLSYNEKNDITRFLKRDYLDIENISDLDKIIDIEAYDGNIIYLTNLFKNDQYQSIIESIKNKNILLVTNKNNEPLDIVYYLKELKAISNLLVIDKKYENKTFKNELLIYQRELIEEIKNKLNIYFKKENIEILSKDKIYSSKDFLYITEDYLNNKFSKFIPLNYELINKHNLSVPMKKARFTLIDQLLNEEPALYQKTFFNSTNATGSVARIILNDFIKNEKIVFPENYKILCNDIINKITKEEITFKDLYLNYCTFKLSYGLRKGFFTFLLGIIFAKNKESLSIISTENKNELEISGNLFDKIEKNPHLYSPINISINEEEKKFIDNLYELLKNYTSNKHIRKTENIIDGFRQYFYSLPRFITGIYLKETKILSKLINTIFQDKNSYDFILKELPKRARENNFEILIEILQNDLNYISNQINLYKESIEKTILKTMGIPGNLSLENSLVFYKNKNDTTNNSFQNWLKNYNFIDENEFLKDITEKVKGFSFENWMSEKDLEDFNNKLENLLNVNPIEQSGELIEFSINGNITTINTAIKKTPMGELLKKKLESDIKNMGITIKEEEKRLILIELLNKI</sequence>
<dbReference type="Gene3D" id="3.40.50.300">
    <property type="entry name" value="P-loop containing nucleotide triphosphate hydrolases"/>
    <property type="match status" value="1"/>
</dbReference>
<dbReference type="RefSeq" id="WP_078694069.1">
    <property type="nucleotide sequence ID" value="NZ_FUWX01000011.1"/>
</dbReference>
<dbReference type="AlphaFoldDB" id="A0A1T4NM10"/>
<evidence type="ECO:0000313" key="2">
    <source>
        <dbReference type="Proteomes" id="UP000191153"/>
    </source>
</evidence>
<accession>A0A1T4NM10</accession>
<dbReference type="EMBL" id="FUWX01000011">
    <property type="protein sequence ID" value="SJZ80244.1"/>
    <property type="molecule type" value="Genomic_DNA"/>
</dbReference>